<dbReference type="InterPro" id="IPR036513">
    <property type="entry name" value="STAS_dom_sf"/>
</dbReference>
<protein>
    <submittedName>
        <fullName evidence="2">Anti-sigma factor antagonist</fullName>
    </submittedName>
</protein>
<dbReference type="SUPFAM" id="SSF52091">
    <property type="entry name" value="SpoIIaa-like"/>
    <property type="match status" value="1"/>
</dbReference>
<dbReference type="Pfam" id="PF01740">
    <property type="entry name" value="STAS"/>
    <property type="match status" value="1"/>
</dbReference>
<accession>A0A7C2P548</accession>
<comment type="caution">
    <text evidence="2">The sequence shown here is derived from an EMBL/GenBank/DDBJ whole genome shotgun (WGS) entry which is preliminary data.</text>
</comment>
<dbReference type="CDD" id="cd07043">
    <property type="entry name" value="STAS_anti-anti-sigma_factors"/>
    <property type="match status" value="1"/>
</dbReference>
<organism evidence="2">
    <name type="scientific">Schlesneria paludicola</name>
    <dbReference type="NCBI Taxonomy" id="360056"/>
    <lineage>
        <taxon>Bacteria</taxon>
        <taxon>Pseudomonadati</taxon>
        <taxon>Planctomycetota</taxon>
        <taxon>Planctomycetia</taxon>
        <taxon>Planctomycetales</taxon>
        <taxon>Planctomycetaceae</taxon>
        <taxon>Schlesneria</taxon>
    </lineage>
</organism>
<dbReference type="InterPro" id="IPR002645">
    <property type="entry name" value="STAS_dom"/>
</dbReference>
<dbReference type="EMBL" id="DSOK01000175">
    <property type="protein sequence ID" value="HEN15015.1"/>
    <property type="molecule type" value="Genomic_DNA"/>
</dbReference>
<name>A0A7C2P548_9PLAN</name>
<proteinExistence type="predicted"/>
<dbReference type="PROSITE" id="PS50801">
    <property type="entry name" value="STAS"/>
    <property type="match status" value="1"/>
</dbReference>
<gene>
    <name evidence="2" type="ORF">ENQ76_06035</name>
</gene>
<dbReference type="PANTHER" id="PTHR33495">
    <property type="entry name" value="ANTI-SIGMA FACTOR ANTAGONIST TM_1081-RELATED-RELATED"/>
    <property type="match status" value="1"/>
</dbReference>
<dbReference type="AlphaFoldDB" id="A0A7C2P548"/>
<feature type="domain" description="STAS" evidence="1">
    <location>
        <begin position="5"/>
        <end position="118"/>
    </location>
</feature>
<evidence type="ECO:0000259" key="1">
    <source>
        <dbReference type="PROSITE" id="PS50801"/>
    </source>
</evidence>
<dbReference type="GO" id="GO:0043856">
    <property type="term" value="F:anti-sigma factor antagonist activity"/>
    <property type="evidence" value="ECO:0007669"/>
    <property type="project" value="TreeGrafter"/>
</dbReference>
<sequence length="120" mass="13395">MIPGLFFETKLLADVFLVEIKQPVGSLSDSVVFTQLDGVLSDLESAHSKRVLIDFCQTPYFGSALLEALRLLWNRVHANGGRMVLCNLSPLGREILELAKFDHLWPIVTDRETALQLLGD</sequence>
<dbReference type="Gene3D" id="3.30.750.24">
    <property type="entry name" value="STAS domain"/>
    <property type="match status" value="1"/>
</dbReference>
<evidence type="ECO:0000313" key="2">
    <source>
        <dbReference type="EMBL" id="HEN15015.1"/>
    </source>
</evidence>
<dbReference type="PANTHER" id="PTHR33495:SF2">
    <property type="entry name" value="ANTI-SIGMA FACTOR ANTAGONIST TM_1081-RELATED"/>
    <property type="match status" value="1"/>
</dbReference>
<reference evidence="2" key="1">
    <citation type="journal article" date="2020" name="mSystems">
        <title>Genome- and Community-Level Interaction Insights into Carbon Utilization and Element Cycling Functions of Hydrothermarchaeota in Hydrothermal Sediment.</title>
        <authorList>
            <person name="Zhou Z."/>
            <person name="Liu Y."/>
            <person name="Xu W."/>
            <person name="Pan J."/>
            <person name="Luo Z.H."/>
            <person name="Li M."/>
        </authorList>
    </citation>
    <scope>NUCLEOTIDE SEQUENCE [LARGE SCALE GENOMIC DNA]</scope>
    <source>
        <strain evidence="2">SpSt-339</strain>
    </source>
</reference>